<protein>
    <submittedName>
        <fullName evidence="2">Uncharacterized protein</fullName>
    </submittedName>
</protein>
<reference evidence="2 3" key="1">
    <citation type="submission" date="2019-02" db="EMBL/GenBank/DDBJ databases">
        <title>Genome analysis provides insights into bioremediation potentialities and Haloocin production by Natrinema altunense strain 4.1R isolated from Chott Douz in Tunisian desert.</title>
        <authorList>
            <person name="Najjari A."/>
            <person name="Youssef N."/>
            <person name="Ben Dhia O."/>
            <person name="Ferjani R."/>
            <person name="El Hidri D."/>
            <person name="Ouzari H.I."/>
            <person name="Cherif A."/>
        </authorList>
    </citation>
    <scope>NUCLEOTIDE SEQUENCE [LARGE SCALE GENOMIC DNA]</scope>
    <source>
        <strain evidence="2 3">4.1R</strain>
    </source>
</reference>
<name>A0A482XYV9_9EURY</name>
<keyword evidence="1" id="KW-0472">Membrane</keyword>
<evidence type="ECO:0000256" key="1">
    <source>
        <dbReference type="SAM" id="Phobius"/>
    </source>
</evidence>
<dbReference type="AlphaFoldDB" id="A0A482XYV9"/>
<dbReference type="Proteomes" id="UP000292704">
    <property type="component" value="Unassembled WGS sequence"/>
</dbReference>
<evidence type="ECO:0000313" key="2">
    <source>
        <dbReference type="EMBL" id="RZH67194.1"/>
    </source>
</evidence>
<proteinExistence type="predicted"/>
<comment type="caution">
    <text evidence="2">The sequence shown here is derived from an EMBL/GenBank/DDBJ whole genome shotgun (WGS) entry which is preliminary data.</text>
</comment>
<evidence type="ECO:0000313" key="3">
    <source>
        <dbReference type="Proteomes" id="UP000292704"/>
    </source>
</evidence>
<accession>A0A482XYV9</accession>
<keyword evidence="1" id="KW-0812">Transmembrane</keyword>
<dbReference type="RefSeq" id="WP_130171423.1">
    <property type="nucleotide sequence ID" value="NZ_SHMR01000007.1"/>
</dbReference>
<gene>
    <name evidence="2" type="ORF">ELS17_15735</name>
</gene>
<feature type="transmembrane region" description="Helical" evidence="1">
    <location>
        <begin position="14"/>
        <end position="37"/>
    </location>
</feature>
<feature type="transmembrane region" description="Helical" evidence="1">
    <location>
        <begin position="43"/>
        <end position="63"/>
    </location>
</feature>
<organism evidence="2 3">
    <name type="scientific">Natrinema altunense</name>
    <dbReference type="NCBI Taxonomy" id="222984"/>
    <lineage>
        <taxon>Archaea</taxon>
        <taxon>Methanobacteriati</taxon>
        <taxon>Methanobacteriota</taxon>
        <taxon>Stenosarchaea group</taxon>
        <taxon>Halobacteria</taxon>
        <taxon>Halobacteriales</taxon>
        <taxon>Natrialbaceae</taxon>
        <taxon>Natrinema</taxon>
    </lineage>
</organism>
<dbReference type="EMBL" id="SHMR01000007">
    <property type="protein sequence ID" value="RZH67194.1"/>
    <property type="molecule type" value="Genomic_DNA"/>
</dbReference>
<dbReference type="OrthoDB" id="297483at2157"/>
<sequence>MEETLRSLYQRNEVFWLGLSAVVLGILIPGTLAFGGINLSELFVVTGGGLLITSVFVGIYRLLTPT</sequence>
<keyword evidence="1" id="KW-1133">Transmembrane helix</keyword>